<dbReference type="SUPFAM" id="SSF52954">
    <property type="entry name" value="Class II aaRS ABD-related"/>
    <property type="match status" value="1"/>
</dbReference>
<evidence type="ECO:0000313" key="11">
    <source>
        <dbReference type="EMBL" id="KAJ2864262.1"/>
    </source>
</evidence>
<dbReference type="InterPro" id="IPR006195">
    <property type="entry name" value="aa-tRNA-synth_II"/>
</dbReference>
<keyword evidence="6" id="KW-0648">Protein biosynthesis</keyword>
<dbReference type="PROSITE" id="PS50862">
    <property type="entry name" value="AA_TRNA_LIGASE_II"/>
    <property type="match status" value="1"/>
</dbReference>
<dbReference type="SUPFAM" id="SSF55681">
    <property type="entry name" value="Class II aaRS and biotin synthetases"/>
    <property type="match status" value="1"/>
</dbReference>
<gene>
    <name evidence="11" type="ORF">GGH94_003040</name>
</gene>
<evidence type="ECO:0000259" key="10">
    <source>
        <dbReference type="PROSITE" id="PS50862"/>
    </source>
</evidence>
<evidence type="ECO:0000256" key="4">
    <source>
        <dbReference type="ARBA" id="ARBA00022741"/>
    </source>
</evidence>
<keyword evidence="7" id="KW-0030">Aminoacyl-tRNA synthetase</keyword>
<comment type="caution">
    <text evidence="11">The sequence shown here is derived from an EMBL/GenBank/DDBJ whole genome shotgun (WGS) entry which is preliminary data.</text>
</comment>
<dbReference type="GO" id="GO:0005739">
    <property type="term" value="C:mitochondrion"/>
    <property type="evidence" value="ECO:0007669"/>
    <property type="project" value="TreeGrafter"/>
</dbReference>
<comment type="similarity">
    <text evidence="1">Belongs to the class-II aminoacyl-tRNA synthetase family.</text>
</comment>
<feature type="domain" description="Aminoacyl-transfer RNA synthetases class-II family profile" evidence="10">
    <location>
        <begin position="79"/>
        <end position="468"/>
    </location>
</feature>
<evidence type="ECO:0000256" key="6">
    <source>
        <dbReference type="ARBA" id="ARBA00022917"/>
    </source>
</evidence>
<proteinExistence type="inferred from homology"/>
<dbReference type="InterPro" id="IPR050062">
    <property type="entry name" value="Pro-tRNA_synthetase"/>
</dbReference>
<evidence type="ECO:0000256" key="8">
    <source>
        <dbReference type="ARBA" id="ARBA00029731"/>
    </source>
</evidence>
<dbReference type="PRINTS" id="PR01046">
    <property type="entry name" value="TRNASYNTHPRO"/>
</dbReference>
<dbReference type="Gene3D" id="3.40.50.800">
    <property type="entry name" value="Anticodon-binding domain"/>
    <property type="match status" value="1"/>
</dbReference>
<dbReference type="EMBL" id="JANBUY010000093">
    <property type="protein sequence ID" value="KAJ2864262.1"/>
    <property type="molecule type" value="Genomic_DNA"/>
</dbReference>
<keyword evidence="3" id="KW-0436">Ligase</keyword>
<dbReference type="InterPro" id="IPR002316">
    <property type="entry name" value="Pro-tRNA-ligase_IIa"/>
</dbReference>
<dbReference type="Pfam" id="PF00587">
    <property type="entry name" value="tRNA-synt_2b"/>
    <property type="match status" value="1"/>
</dbReference>
<dbReference type="InterPro" id="IPR033730">
    <property type="entry name" value="ProRS_core_prok"/>
</dbReference>
<keyword evidence="5" id="KW-0067">ATP-binding</keyword>
<evidence type="ECO:0000256" key="2">
    <source>
        <dbReference type="ARBA" id="ARBA00012831"/>
    </source>
</evidence>
<dbReference type="InterPro" id="IPR004154">
    <property type="entry name" value="Anticodon-bd"/>
</dbReference>
<accession>A0A9W8M6L9</accession>
<organism evidence="11 12">
    <name type="scientific">Coemansia aciculifera</name>
    <dbReference type="NCBI Taxonomy" id="417176"/>
    <lineage>
        <taxon>Eukaryota</taxon>
        <taxon>Fungi</taxon>
        <taxon>Fungi incertae sedis</taxon>
        <taxon>Zoopagomycota</taxon>
        <taxon>Kickxellomycotina</taxon>
        <taxon>Kickxellomycetes</taxon>
        <taxon>Kickxellales</taxon>
        <taxon>Kickxellaceae</taxon>
        <taxon>Coemansia</taxon>
    </lineage>
</organism>
<sequence length="608" mass="66969">MSNSGSALIRGARSLWQARARFSSTSSGSAIPPESRMSWMLLPTKKISKSNVEGEGRATGQSTTDLLTKAGYIYQSSAGIYTLMPLAQRVIQKIEQIIDEEMRRVGGQKLAMPNLLTPDNWKKTGRWQSTGDELFSFKDRKNATMLLGPTHEEEVTAIVKDMVRSYRQYPLRLYQTTRKFRDEARPRAGLLRGREFMMKDMYTFDVDKEQAIETFHAMEAAYRRCFDRIGVAYAVAEADSGNIGGSLSKEFHFANQSGEDTLLECKSCGYTANEERALSKSPARKTISAGQNKRYVARVVEGSDDKIVKQRIVEVAHGHEPSVLKIKRVWPIKSNQRLEVAEVTPDYDGSSSGEPSSVATFEQLLLDDCAAEARNSNSTGEAVRGDWHVAKAGDGCGECSGVLEARRAIEVGHIFYLGDKYSKALDLSVLYQGQREHVQMGCFGIGVSRVLQAAAECSSVEGRGLRWPLSIAPYLASIVPVAENSGTKAAEEVYRVLDSVRVHGAHIFKDNVLVDDRDYLSAGFRLNDAQLMGIPLTIVLGSGFAESGQVEVQLRVPGMQSMQSMPENASSTSDGYEHRARVRVAELSEFISQVLESHCVALGMAKVA</sequence>
<dbReference type="InterPro" id="IPR002314">
    <property type="entry name" value="aa-tRNA-synt_IIb"/>
</dbReference>
<evidence type="ECO:0000256" key="3">
    <source>
        <dbReference type="ARBA" id="ARBA00022598"/>
    </source>
</evidence>
<dbReference type="Proteomes" id="UP001140074">
    <property type="component" value="Unassembled WGS sequence"/>
</dbReference>
<evidence type="ECO:0000256" key="7">
    <source>
        <dbReference type="ARBA" id="ARBA00023146"/>
    </source>
</evidence>
<dbReference type="InterPro" id="IPR045864">
    <property type="entry name" value="aa-tRNA-synth_II/BPL/LPL"/>
</dbReference>
<dbReference type="PANTHER" id="PTHR42753:SF2">
    <property type="entry name" value="PROLINE--TRNA LIGASE"/>
    <property type="match status" value="1"/>
</dbReference>
<dbReference type="Pfam" id="PF03129">
    <property type="entry name" value="HGTP_anticodon"/>
    <property type="match status" value="1"/>
</dbReference>
<dbReference type="AlphaFoldDB" id="A0A9W8M6L9"/>
<keyword evidence="4" id="KW-0547">Nucleotide-binding</keyword>
<keyword evidence="12" id="KW-1185">Reference proteome</keyword>
<dbReference type="GO" id="GO:0004827">
    <property type="term" value="F:proline-tRNA ligase activity"/>
    <property type="evidence" value="ECO:0007669"/>
    <property type="project" value="UniProtKB-EC"/>
</dbReference>
<evidence type="ECO:0000256" key="9">
    <source>
        <dbReference type="ARBA" id="ARBA00047671"/>
    </source>
</evidence>
<protein>
    <recommendedName>
        <fullName evidence="2">proline--tRNA ligase</fullName>
        <ecNumber evidence="2">6.1.1.15</ecNumber>
    </recommendedName>
    <alternativeName>
        <fullName evidence="8">Prolyl-tRNA synthetase</fullName>
    </alternativeName>
</protein>
<name>A0A9W8M6L9_9FUNG</name>
<dbReference type="GO" id="GO:0006433">
    <property type="term" value="P:prolyl-tRNA aminoacylation"/>
    <property type="evidence" value="ECO:0007669"/>
    <property type="project" value="InterPro"/>
</dbReference>
<comment type="catalytic activity">
    <reaction evidence="9">
        <text>tRNA(Pro) + L-proline + ATP = L-prolyl-tRNA(Pro) + AMP + diphosphate</text>
        <dbReference type="Rhea" id="RHEA:14305"/>
        <dbReference type="Rhea" id="RHEA-COMP:9700"/>
        <dbReference type="Rhea" id="RHEA-COMP:9702"/>
        <dbReference type="ChEBI" id="CHEBI:30616"/>
        <dbReference type="ChEBI" id="CHEBI:33019"/>
        <dbReference type="ChEBI" id="CHEBI:60039"/>
        <dbReference type="ChEBI" id="CHEBI:78442"/>
        <dbReference type="ChEBI" id="CHEBI:78532"/>
        <dbReference type="ChEBI" id="CHEBI:456215"/>
        <dbReference type="EC" id="6.1.1.15"/>
    </reaction>
</comment>
<dbReference type="CDD" id="cd00779">
    <property type="entry name" value="ProRS_core_prok"/>
    <property type="match status" value="1"/>
</dbReference>
<dbReference type="PANTHER" id="PTHR42753">
    <property type="entry name" value="MITOCHONDRIAL RIBOSOME PROTEIN L39/PROLYL-TRNA LIGASE FAMILY MEMBER"/>
    <property type="match status" value="1"/>
</dbReference>
<dbReference type="Gene3D" id="3.30.930.10">
    <property type="entry name" value="Bira Bifunctional Protein, Domain 2"/>
    <property type="match status" value="2"/>
</dbReference>
<dbReference type="EC" id="6.1.1.15" evidence="2"/>
<dbReference type="InterPro" id="IPR036621">
    <property type="entry name" value="Anticodon-bd_dom_sf"/>
</dbReference>
<evidence type="ECO:0000256" key="5">
    <source>
        <dbReference type="ARBA" id="ARBA00022840"/>
    </source>
</evidence>
<dbReference type="GO" id="GO:0005524">
    <property type="term" value="F:ATP binding"/>
    <property type="evidence" value="ECO:0007669"/>
    <property type="project" value="UniProtKB-KW"/>
</dbReference>
<evidence type="ECO:0000256" key="1">
    <source>
        <dbReference type="ARBA" id="ARBA00008226"/>
    </source>
</evidence>
<reference evidence="11" key="1">
    <citation type="submission" date="2022-07" db="EMBL/GenBank/DDBJ databases">
        <title>Phylogenomic reconstructions and comparative analyses of Kickxellomycotina fungi.</title>
        <authorList>
            <person name="Reynolds N.K."/>
            <person name="Stajich J.E."/>
            <person name="Barry K."/>
            <person name="Grigoriev I.V."/>
            <person name="Crous P."/>
            <person name="Smith M.E."/>
        </authorList>
    </citation>
    <scope>NUCLEOTIDE SEQUENCE</scope>
    <source>
        <strain evidence="11">RSA 476</strain>
    </source>
</reference>
<evidence type="ECO:0000313" key="12">
    <source>
        <dbReference type="Proteomes" id="UP001140074"/>
    </source>
</evidence>